<dbReference type="EMBL" id="OW240916">
    <property type="protein sequence ID" value="CAH2296440.1"/>
    <property type="molecule type" value="Genomic_DNA"/>
</dbReference>
<sequence length="129" mass="14733">TYLDIIRQLTHSTHENKINPSRDTHSCLLTLQSQLREMELSKSAYLLKRRKGKYFTQGNGAGATLASKLKEWLTNAKIAFLHDSVQGKKILDPQNIANEFASYYSTLYNLSGDPNLQHPLTQHIDQFLE</sequence>
<reference evidence="1" key="1">
    <citation type="submission" date="2022-03" db="EMBL/GenBank/DDBJ databases">
        <authorList>
            <person name="Alioto T."/>
            <person name="Alioto T."/>
            <person name="Gomez Garrido J."/>
        </authorList>
    </citation>
    <scope>NUCLEOTIDE SEQUENCE</scope>
</reference>
<organism evidence="1 2">
    <name type="scientific">Pelobates cultripes</name>
    <name type="common">Western spadefoot toad</name>
    <dbReference type="NCBI Taxonomy" id="61616"/>
    <lineage>
        <taxon>Eukaryota</taxon>
        <taxon>Metazoa</taxon>
        <taxon>Chordata</taxon>
        <taxon>Craniata</taxon>
        <taxon>Vertebrata</taxon>
        <taxon>Euteleostomi</taxon>
        <taxon>Amphibia</taxon>
        <taxon>Batrachia</taxon>
        <taxon>Anura</taxon>
        <taxon>Pelobatoidea</taxon>
        <taxon>Pelobatidae</taxon>
        <taxon>Pelobates</taxon>
    </lineage>
</organism>
<feature type="non-terminal residue" evidence="1">
    <location>
        <position position="129"/>
    </location>
</feature>
<protein>
    <submittedName>
        <fullName evidence="1">Uncharacterized protein</fullName>
    </submittedName>
</protein>
<dbReference type="AlphaFoldDB" id="A0AAD1SE95"/>
<accession>A0AAD1SE95</accession>
<dbReference type="Proteomes" id="UP001295444">
    <property type="component" value="Chromosome 05"/>
</dbReference>
<evidence type="ECO:0000313" key="2">
    <source>
        <dbReference type="Proteomes" id="UP001295444"/>
    </source>
</evidence>
<proteinExistence type="predicted"/>
<name>A0AAD1SE95_PELCU</name>
<evidence type="ECO:0000313" key="1">
    <source>
        <dbReference type="EMBL" id="CAH2296440.1"/>
    </source>
</evidence>
<keyword evidence="2" id="KW-1185">Reference proteome</keyword>
<gene>
    <name evidence="1" type="ORF">PECUL_23A033925</name>
</gene>
<feature type="non-terminal residue" evidence="1">
    <location>
        <position position="1"/>
    </location>
</feature>